<dbReference type="EMBL" id="LIAE01007993">
    <property type="protein sequence ID" value="PAV75943.1"/>
    <property type="molecule type" value="Genomic_DNA"/>
</dbReference>
<gene>
    <name evidence="2" type="ORF">WR25_09535</name>
</gene>
<feature type="region of interest" description="Disordered" evidence="1">
    <location>
        <begin position="172"/>
        <end position="207"/>
    </location>
</feature>
<dbReference type="Proteomes" id="UP000218231">
    <property type="component" value="Unassembled WGS sequence"/>
</dbReference>
<comment type="caution">
    <text evidence="2">The sequence shown here is derived from an EMBL/GenBank/DDBJ whole genome shotgun (WGS) entry which is preliminary data.</text>
</comment>
<proteinExistence type="predicted"/>
<dbReference type="STRING" id="2018661.A0A2A2KQ56"/>
<evidence type="ECO:0000313" key="3">
    <source>
        <dbReference type="Proteomes" id="UP000218231"/>
    </source>
</evidence>
<organism evidence="2 3">
    <name type="scientific">Diploscapter pachys</name>
    <dbReference type="NCBI Taxonomy" id="2018661"/>
    <lineage>
        <taxon>Eukaryota</taxon>
        <taxon>Metazoa</taxon>
        <taxon>Ecdysozoa</taxon>
        <taxon>Nematoda</taxon>
        <taxon>Chromadorea</taxon>
        <taxon>Rhabditida</taxon>
        <taxon>Rhabditina</taxon>
        <taxon>Rhabditomorpha</taxon>
        <taxon>Rhabditoidea</taxon>
        <taxon>Rhabditidae</taxon>
        <taxon>Diploscapter</taxon>
    </lineage>
</organism>
<reference evidence="2 3" key="1">
    <citation type="journal article" date="2017" name="Curr. Biol.">
        <title>Genome architecture and evolution of a unichromosomal asexual nematode.</title>
        <authorList>
            <person name="Fradin H."/>
            <person name="Zegar C."/>
            <person name="Gutwein M."/>
            <person name="Lucas J."/>
            <person name="Kovtun M."/>
            <person name="Corcoran D."/>
            <person name="Baugh L.R."/>
            <person name="Kiontke K."/>
            <person name="Gunsalus K."/>
            <person name="Fitch D.H."/>
            <person name="Piano F."/>
        </authorList>
    </citation>
    <scope>NUCLEOTIDE SEQUENCE [LARGE SCALE GENOMIC DNA]</scope>
    <source>
        <strain evidence="2">PF1309</strain>
    </source>
</reference>
<protein>
    <submittedName>
        <fullName evidence="2">Uncharacterized protein</fullName>
    </submittedName>
</protein>
<evidence type="ECO:0000256" key="1">
    <source>
        <dbReference type="SAM" id="MobiDB-lite"/>
    </source>
</evidence>
<evidence type="ECO:0000313" key="2">
    <source>
        <dbReference type="EMBL" id="PAV75943.1"/>
    </source>
</evidence>
<name>A0A2A2KQ56_9BILA</name>
<sequence>MVAMKNQKGEWVYPFAGKKPEAPKKTIINVADESGNKLQPDEQGNVVLDDGTTIQVDDEGNFIRDGEVITPDDSGSVLIDGKEYNVKVEEKDEERPDIPLIEVKAPDYDEETTAIPVTIPTQMTTKESVIQVILPDGTPLRADDQGNYLTDDGKIIRKDDDGNFVDEQNREDGTVLDIHGQPISTDSSGHPLSKSGEPLPTTNDGKYVSGDEVHTTARILPTDDQSQPLPEDQFIFITETQTTPSVIATDDSGKKIYPVVRPDGTLLATDSSGRFITDEGVPIEIDDQDRPLGPDNEPLAQNKDGQYILPVIGFDGKPLPTHPETKLPIYPVVDQEGTLPEADLDRLLRKTHCPRLVSTSDQRKSAVRADF</sequence>
<accession>A0A2A2KQ56</accession>
<dbReference type="AlphaFoldDB" id="A0A2A2KQ56"/>
<keyword evidence="3" id="KW-1185">Reference proteome</keyword>